<organism evidence="1 2">
    <name type="scientific">Rubroshorea leprosula</name>
    <dbReference type="NCBI Taxonomy" id="152421"/>
    <lineage>
        <taxon>Eukaryota</taxon>
        <taxon>Viridiplantae</taxon>
        <taxon>Streptophyta</taxon>
        <taxon>Embryophyta</taxon>
        <taxon>Tracheophyta</taxon>
        <taxon>Spermatophyta</taxon>
        <taxon>Magnoliopsida</taxon>
        <taxon>eudicotyledons</taxon>
        <taxon>Gunneridae</taxon>
        <taxon>Pentapetalae</taxon>
        <taxon>rosids</taxon>
        <taxon>malvids</taxon>
        <taxon>Malvales</taxon>
        <taxon>Dipterocarpaceae</taxon>
        <taxon>Rubroshorea</taxon>
    </lineage>
</organism>
<reference evidence="1 2" key="1">
    <citation type="journal article" date="2021" name="Commun. Biol.">
        <title>The genome of Shorea leprosula (Dipterocarpaceae) highlights the ecological relevance of drought in aseasonal tropical rainforests.</title>
        <authorList>
            <person name="Ng K.K.S."/>
            <person name="Kobayashi M.J."/>
            <person name="Fawcett J.A."/>
            <person name="Hatakeyama M."/>
            <person name="Paape T."/>
            <person name="Ng C.H."/>
            <person name="Ang C.C."/>
            <person name="Tnah L.H."/>
            <person name="Lee C.T."/>
            <person name="Nishiyama T."/>
            <person name="Sese J."/>
            <person name="O'Brien M.J."/>
            <person name="Copetti D."/>
            <person name="Mohd Noor M.I."/>
            <person name="Ong R.C."/>
            <person name="Putra M."/>
            <person name="Sireger I.Z."/>
            <person name="Indrioko S."/>
            <person name="Kosugi Y."/>
            <person name="Izuno A."/>
            <person name="Isagi Y."/>
            <person name="Lee S.L."/>
            <person name="Shimizu K.K."/>
        </authorList>
    </citation>
    <scope>NUCLEOTIDE SEQUENCE [LARGE SCALE GENOMIC DNA]</scope>
    <source>
        <strain evidence="1">214</strain>
    </source>
</reference>
<comment type="caution">
    <text evidence="1">The sequence shown here is derived from an EMBL/GenBank/DDBJ whole genome shotgun (WGS) entry which is preliminary data.</text>
</comment>
<accession>A0AAV5HK33</accession>
<evidence type="ECO:0000313" key="2">
    <source>
        <dbReference type="Proteomes" id="UP001054252"/>
    </source>
</evidence>
<gene>
    <name evidence="1" type="ORF">SLEP1_g1560</name>
</gene>
<keyword evidence="2" id="KW-1185">Reference proteome</keyword>
<name>A0AAV5HK33_9ROSI</name>
<dbReference type="Proteomes" id="UP001054252">
    <property type="component" value="Unassembled WGS sequence"/>
</dbReference>
<sequence length="44" mass="5035">MRHRKLIVGSVASEFGFVNSDFDSNMHRDLAHCRLGQQLMMTPT</sequence>
<evidence type="ECO:0000313" key="1">
    <source>
        <dbReference type="EMBL" id="GKU87110.1"/>
    </source>
</evidence>
<proteinExistence type="predicted"/>
<dbReference type="AlphaFoldDB" id="A0AAV5HK33"/>
<protein>
    <submittedName>
        <fullName evidence="1">Uncharacterized protein</fullName>
    </submittedName>
</protein>
<dbReference type="EMBL" id="BPVZ01000001">
    <property type="protein sequence ID" value="GKU87110.1"/>
    <property type="molecule type" value="Genomic_DNA"/>
</dbReference>